<evidence type="ECO:0000313" key="2">
    <source>
        <dbReference type="EMBL" id="SEU39525.1"/>
    </source>
</evidence>
<dbReference type="Proteomes" id="UP000183760">
    <property type="component" value="Unassembled WGS sequence"/>
</dbReference>
<dbReference type="Proteomes" id="UP000321514">
    <property type="component" value="Unassembled WGS sequence"/>
</dbReference>
<comment type="caution">
    <text evidence="1">The sequence shown here is derived from an EMBL/GenBank/DDBJ whole genome shotgun (WGS) entry which is preliminary data.</text>
</comment>
<dbReference type="InterPro" id="IPR014942">
    <property type="entry name" value="AbiEii"/>
</dbReference>
<evidence type="ECO:0000313" key="3">
    <source>
        <dbReference type="Proteomes" id="UP000183760"/>
    </source>
</evidence>
<gene>
    <name evidence="1" type="ORF">MFU01_62930</name>
    <name evidence="2" type="ORF">SAMN05443572_114105</name>
</gene>
<keyword evidence="2" id="KW-0808">Transferase</keyword>
<keyword evidence="3" id="KW-1185">Reference proteome</keyword>
<dbReference type="STRING" id="1334629.MFUL124B02_42950"/>
<organism evidence="1 4">
    <name type="scientific">Myxococcus fulvus</name>
    <dbReference type="NCBI Taxonomy" id="33"/>
    <lineage>
        <taxon>Bacteria</taxon>
        <taxon>Pseudomonadati</taxon>
        <taxon>Myxococcota</taxon>
        <taxon>Myxococcia</taxon>
        <taxon>Myxococcales</taxon>
        <taxon>Cystobacterineae</taxon>
        <taxon>Myxococcaceae</taxon>
        <taxon>Myxococcus</taxon>
    </lineage>
</organism>
<dbReference type="EMBL" id="BJXR01000045">
    <property type="protein sequence ID" value="GEN11256.1"/>
    <property type="molecule type" value="Genomic_DNA"/>
</dbReference>
<accession>A0A511TAQ7</accession>
<reference evidence="2 3" key="1">
    <citation type="submission" date="2016-10" db="EMBL/GenBank/DDBJ databases">
        <authorList>
            <person name="Varghese N."/>
            <person name="Submissions S."/>
        </authorList>
    </citation>
    <scope>NUCLEOTIDE SEQUENCE [LARGE SCALE GENOMIC DNA]</scope>
    <source>
        <strain evidence="2 3">DSM 16525</strain>
    </source>
</reference>
<reference evidence="1 4" key="2">
    <citation type="submission" date="2019-07" db="EMBL/GenBank/DDBJ databases">
        <title>Whole genome shotgun sequence of Myxococcus fulvus NBRC 100333.</title>
        <authorList>
            <person name="Hosoyama A."/>
            <person name="Uohara A."/>
            <person name="Ohji S."/>
            <person name="Ichikawa N."/>
        </authorList>
    </citation>
    <scope>NUCLEOTIDE SEQUENCE [LARGE SCALE GENOMIC DNA]</scope>
    <source>
        <strain evidence="1 4">NBRC 100333</strain>
    </source>
</reference>
<name>A0A511TAQ7_MYXFU</name>
<evidence type="ECO:0000313" key="1">
    <source>
        <dbReference type="EMBL" id="GEN11256.1"/>
    </source>
</evidence>
<evidence type="ECO:0000313" key="4">
    <source>
        <dbReference type="Proteomes" id="UP000321514"/>
    </source>
</evidence>
<dbReference type="EMBL" id="FOIB01000014">
    <property type="protein sequence ID" value="SEU39525.1"/>
    <property type="molecule type" value="Genomic_DNA"/>
</dbReference>
<dbReference type="AlphaFoldDB" id="A0A511TAQ7"/>
<proteinExistence type="predicted"/>
<protein>
    <submittedName>
        <fullName evidence="2">Nucleotidyl transferase AbiEii toxin, Type IV TA system</fullName>
    </submittedName>
</protein>
<sequence length="302" mass="34659">MSVRRYLTGDAFRNALEQRLRKSAPHGDDFNRRRQLLVFHRFLARASQVFADAITLKGGLVLELRLQRARTTRDVDLRLTGDPRDLLARLQQAGQLDLGDFMRFELRLDPHHPDIQNEGVRYDGRRFRAECRIERDLFGQPFGVDVAIGDPIEGAPEVIEVEDALGFAGIPPPRLRVYPLETHLAEKLHAYTLPRARPNTRVKDLPDLALLGSIRALESRRLRQALTRTFSFRKTHGVPFFLPSPPPEWHQPYRAMATQDGLPWKTLEVLTEAVRAFLDPVLLDEELDAVWNPTAWAWTSRP</sequence>
<dbReference type="Pfam" id="PF08843">
    <property type="entry name" value="AbiEii"/>
    <property type="match status" value="1"/>
</dbReference>
<dbReference type="OrthoDB" id="9808443at2"/>
<dbReference type="GO" id="GO:0016740">
    <property type="term" value="F:transferase activity"/>
    <property type="evidence" value="ECO:0007669"/>
    <property type="project" value="UniProtKB-KW"/>
</dbReference>